<gene>
    <name evidence="1" type="ORF">ERS852444_02078</name>
</gene>
<dbReference type="Gene3D" id="3.55.50.10">
    <property type="entry name" value="Baseplate protein-like domains"/>
    <property type="match status" value="1"/>
</dbReference>
<proteinExistence type="predicted"/>
<dbReference type="SUPFAM" id="SSF69279">
    <property type="entry name" value="Phage tail proteins"/>
    <property type="match status" value="1"/>
</dbReference>
<sequence>MSGTILLDQKKSDRVFQKKVQTYMGIASTVTADTEHSACILPGSDMRTGGTLIQYQETDWRFLKRMASQLGLPLVPDTSYYYPRFYLGLPEGEKRELGEIISCDLCFDGRYYAVSGKCLVDREDFICYDVVTRTSLSLGDRVTYEGRELLVSRKKTELAEGVSSLCVNGSVDMLGRYE</sequence>
<dbReference type="EMBL" id="CYXX01000015">
    <property type="protein sequence ID" value="CUN14327.1"/>
    <property type="molecule type" value="Genomic_DNA"/>
</dbReference>
<dbReference type="Proteomes" id="UP000095453">
    <property type="component" value="Unassembled WGS sequence"/>
</dbReference>
<evidence type="ECO:0000313" key="1">
    <source>
        <dbReference type="EMBL" id="CUN14327.1"/>
    </source>
</evidence>
<evidence type="ECO:0000313" key="2">
    <source>
        <dbReference type="Proteomes" id="UP000095453"/>
    </source>
</evidence>
<accession>A0A173UJG1</accession>
<dbReference type="AlphaFoldDB" id="A0A173UJG1"/>
<protein>
    <submittedName>
        <fullName evidence="1">Uncharacterized protein</fullName>
    </submittedName>
</protein>
<name>A0A173UJG1_9FIRM</name>
<organism evidence="1 2">
    <name type="scientific">Roseburia inulinivorans</name>
    <dbReference type="NCBI Taxonomy" id="360807"/>
    <lineage>
        <taxon>Bacteria</taxon>
        <taxon>Bacillati</taxon>
        <taxon>Bacillota</taxon>
        <taxon>Clostridia</taxon>
        <taxon>Lachnospirales</taxon>
        <taxon>Lachnospiraceae</taxon>
        <taxon>Roseburia</taxon>
    </lineage>
</organism>
<dbReference type="RefSeq" id="WP_055169656.1">
    <property type="nucleotide sequence ID" value="NZ_CYXX01000015.1"/>
</dbReference>
<reference evidence="1 2" key="1">
    <citation type="submission" date="2015-09" db="EMBL/GenBank/DDBJ databases">
        <authorList>
            <consortium name="Pathogen Informatics"/>
        </authorList>
    </citation>
    <scope>NUCLEOTIDE SEQUENCE [LARGE SCALE GENOMIC DNA]</scope>
    <source>
        <strain evidence="1 2">2789STDY5608887</strain>
    </source>
</reference>